<sequence>LLTAVSEGRLSLDDLLQRLHHNPRRIFHLPPQEDTYVEVDLEHEWTIPSHMPFSKAHWTPFEGQKVKGTVRRVVLRGEVAYIDGQVLVPPGYGQDIRKWPQGVVPQLPPSAPATSEMTTTPERPRRGIPGLPDGRFHLPPRIHRASDPGLPAVFLRPGAGIPRGSRAWAEEPKEKSSRKVAEPELMGTPDGTCYPPPPVPRQASPQNLGTPGLLHPQTSPLLHSLVGQHILSVQQFTKDQMSHLFNVAHTLRMMVQKERSLDILKGKVMASMFYEVSTR</sequence>
<feature type="non-terminal residue" evidence="4">
    <location>
        <position position="279"/>
    </location>
</feature>
<dbReference type="InterPro" id="IPR006132">
    <property type="entry name" value="Asp/Orn_carbamoyltranf_P-bd"/>
</dbReference>
<dbReference type="GO" id="GO:0016597">
    <property type="term" value="F:amino acid binding"/>
    <property type="evidence" value="ECO:0007669"/>
    <property type="project" value="InterPro"/>
</dbReference>
<dbReference type="EMBL" id="NDHI03003415">
    <property type="protein sequence ID" value="PNJ58882.1"/>
    <property type="molecule type" value="Genomic_DNA"/>
</dbReference>
<feature type="region of interest" description="Disordered" evidence="2">
    <location>
        <begin position="162"/>
        <end position="189"/>
    </location>
</feature>
<evidence type="ECO:0000259" key="3">
    <source>
        <dbReference type="Pfam" id="PF02729"/>
    </source>
</evidence>
<dbReference type="Gene3D" id="3.20.20.140">
    <property type="entry name" value="Metal-dependent hydrolases"/>
    <property type="match status" value="1"/>
</dbReference>
<dbReference type="AlphaFoldDB" id="A0A2J8VMZ8"/>
<dbReference type="SUPFAM" id="SSF53671">
    <property type="entry name" value="Aspartate/ornithine carbamoyltransferase"/>
    <property type="match status" value="1"/>
</dbReference>
<dbReference type="InterPro" id="IPR011059">
    <property type="entry name" value="Metal-dep_hydrolase_composite"/>
</dbReference>
<evidence type="ECO:0000256" key="1">
    <source>
        <dbReference type="ARBA" id="ARBA00022679"/>
    </source>
</evidence>
<accession>A0A2J8VMZ8</accession>
<feature type="compositionally biased region" description="Polar residues" evidence="2">
    <location>
        <begin position="112"/>
        <end position="121"/>
    </location>
</feature>
<gene>
    <name evidence="4" type="ORF">CR201_G0017760</name>
</gene>
<evidence type="ECO:0000313" key="4">
    <source>
        <dbReference type="EMBL" id="PNJ58882.1"/>
    </source>
</evidence>
<organism evidence="4">
    <name type="scientific">Pongo abelii</name>
    <name type="common">Sumatran orangutan</name>
    <name type="synonym">Pongo pygmaeus abelii</name>
    <dbReference type="NCBI Taxonomy" id="9601"/>
    <lineage>
        <taxon>Eukaryota</taxon>
        <taxon>Metazoa</taxon>
        <taxon>Chordata</taxon>
        <taxon>Craniata</taxon>
        <taxon>Vertebrata</taxon>
        <taxon>Euteleostomi</taxon>
        <taxon>Mammalia</taxon>
        <taxon>Eutheria</taxon>
        <taxon>Euarchontoglires</taxon>
        <taxon>Primates</taxon>
        <taxon>Haplorrhini</taxon>
        <taxon>Catarrhini</taxon>
        <taxon>Hominidae</taxon>
        <taxon>Pongo</taxon>
    </lineage>
</organism>
<feature type="non-terminal residue" evidence="4">
    <location>
        <position position="1"/>
    </location>
</feature>
<comment type="caution">
    <text evidence="4">The sequence shown here is derived from an EMBL/GenBank/DDBJ whole genome shotgun (WGS) entry which is preliminary data.</text>
</comment>
<feature type="compositionally biased region" description="Basic and acidic residues" evidence="2">
    <location>
        <begin position="168"/>
        <end position="182"/>
    </location>
</feature>
<dbReference type="InterPro" id="IPR036901">
    <property type="entry name" value="Asp/Orn_carbamoylTrfase_sf"/>
</dbReference>
<feature type="region of interest" description="Disordered" evidence="2">
    <location>
        <begin position="106"/>
        <end position="131"/>
    </location>
</feature>
<reference evidence="4" key="1">
    <citation type="submission" date="2017-12" db="EMBL/GenBank/DDBJ databases">
        <title>High-resolution comparative analysis of great ape genomes.</title>
        <authorList>
            <person name="Pollen A."/>
            <person name="Hastie A."/>
            <person name="Hormozdiari F."/>
            <person name="Dougherty M."/>
            <person name="Liu R."/>
            <person name="Chaisson M."/>
            <person name="Hoppe E."/>
            <person name="Hill C."/>
            <person name="Pang A."/>
            <person name="Hillier L."/>
            <person name="Baker C."/>
            <person name="Armstrong J."/>
            <person name="Shendure J."/>
            <person name="Paten B."/>
            <person name="Wilson R."/>
            <person name="Chao H."/>
            <person name="Schneider V."/>
            <person name="Ventura M."/>
            <person name="Kronenberg Z."/>
            <person name="Murali S."/>
            <person name="Gordon D."/>
            <person name="Cantsilieris S."/>
            <person name="Munson K."/>
            <person name="Nelson B."/>
            <person name="Raja A."/>
            <person name="Underwood J."/>
            <person name="Diekhans M."/>
            <person name="Fiddes I."/>
            <person name="Haussler D."/>
            <person name="Eichler E."/>
        </authorList>
    </citation>
    <scope>NUCLEOTIDE SEQUENCE [LARGE SCALE GENOMIC DNA]</scope>
    <source>
        <strain evidence="4">Susie</strain>
    </source>
</reference>
<feature type="domain" description="Aspartate/ornithine carbamoyltransferase carbamoyl-P binding" evidence="3">
    <location>
        <begin position="228"/>
        <end position="279"/>
    </location>
</feature>
<evidence type="ECO:0000256" key="2">
    <source>
        <dbReference type="SAM" id="MobiDB-lite"/>
    </source>
</evidence>
<name>A0A2J8VMZ8_PONAB</name>
<dbReference type="GO" id="GO:0016810">
    <property type="term" value="F:hydrolase activity, acting on carbon-nitrogen (but not peptide) bonds"/>
    <property type="evidence" value="ECO:0007669"/>
    <property type="project" value="InterPro"/>
</dbReference>
<dbReference type="GO" id="GO:0006520">
    <property type="term" value="P:amino acid metabolic process"/>
    <property type="evidence" value="ECO:0007669"/>
    <property type="project" value="InterPro"/>
</dbReference>
<dbReference type="Gene3D" id="3.40.50.1370">
    <property type="entry name" value="Aspartate/ornithine carbamoyltransferase"/>
    <property type="match status" value="1"/>
</dbReference>
<proteinExistence type="predicted"/>
<dbReference type="Pfam" id="PF02729">
    <property type="entry name" value="OTCace_N"/>
    <property type="match status" value="1"/>
</dbReference>
<protein>
    <submittedName>
        <fullName evidence="4">CAD isoform 8</fullName>
    </submittedName>
</protein>
<dbReference type="GO" id="GO:0016743">
    <property type="term" value="F:carboxyl- or carbamoyltransferase activity"/>
    <property type="evidence" value="ECO:0007669"/>
    <property type="project" value="InterPro"/>
</dbReference>
<dbReference type="SUPFAM" id="SSF51338">
    <property type="entry name" value="Composite domain of metallo-dependent hydrolases"/>
    <property type="match status" value="1"/>
</dbReference>
<keyword evidence="1" id="KW-0808">Transferase</keyword>